<dbReference type="SUPFAM" id="SSF52540">
    <property type="entry name" value="P-loop containing nucleoside triphosphate hydrolases"/>
    <property type="match status" value="1"/>
</dbReference>
<dbReference type="InterPro" id="IPR036961">
    <property type="entry name" value="Kinesin_motor_dom_sf"/>
</dbReference>
<dbReference type="InterPro" id="IPR001752">
    <property type="entry name" value="Kinesin_motor_dom"/>
</dbReference>
<accession>A0A0S4IUW9</accession>
<dbReference type="GO" id="GO:0008017">
    <property type="term" value="F:microtubule binding"/>
    <property type="evidence" value="ECO:0007669"/>
    <property type="project" value="InterPro"/>
</dbReference>
<keyword evidence="2" id="KW-0963">Cytoplasm</keyword>
<keyword evidence="10" id="KW-1185">Reference proteome</keyword>
<dbReference type="GO" id="GO:0005875">
    <property type="term" value="C:microtubule associated complex"/>
    <property type="evidence" value="ECO:0007669"/>
    <property type="project" value="TreeGrafter"/>
</dbReference>
<dbReference type="InterPro" id="IPR027640">
    <property type="entry name" value="Kinesin-like_fam"/>
</dbReference>
<evidence type="ECO:0000259" key="8">
    <source>
        <dbReference type="PROSITE" id="PS50067"/>
    </source>
</evidence>
<reference evidence="10" key="1">
    <citation type="submission" date="2015-09" db="EMBL/GenBank/DDBJ databases">
        <authorList>
            <consortium name="Pathogen Informatics"/>
        </authorList>
    </citation>
    <scope>NUCLEOTIDE SEQUENCE [LARGE SCALE GENOMIC DNA]</scope>
    <source>
        <strain evidence="10">Lake Konstanz</strain>
    </source>
</reference>
<dbReference type="GO" id="GO:0003777">
    <property type="term" value="F:microtubule motor activity"/>
    <property type="evidence" value="ECO:0007669"/>
    <property type="project" value="InterPro"/>
</dbReference>
<feature type="coiled-coil region" evidence="7">
    <location>
        <begin position="134"/>
        <end position="161"/>
    </location>
</feature>
<dbReference type="GO" id="GO:0005524">
    <property type="term" value="F:ATP binding"/>
    <property type="evidence" value="ECO:0007669"/>
    <property type="project" value="UniProtKB-KW"/>
</dbReference>
<dbReference type="GO" id="GO:0007052">
    <property type="term" value="P:mitotic spindle organization"/>
    <property type="evidence" value="ECO:0007669"/>
    <property type="project" value="TreeGrafter"/>
</dbReference>
<evidence type="ECO:0000313" key="10">
    <source>
        <dbReference type="Proteomes" id="UP000051952"/>
    </source>
</evidence>
<feature type="domain" description="Kinesin motor" evidence="8">
    <location>
        <begin position="1"/>
        <end position="33"/>
    </location>
</feature>
<gene>
    <name evidence="9" type="ORF">BSAL_04410</name>
</gene>
<evidence type="ECO:0000256" key="7">
    <source>
        <dbReference type="SAM" id="Coils"/>
    </source>
</evidence>
<dbReference type="GO" id="GO:0005737">
    <property type="term" value="C:cytoplasm"/>
    <property type="evidence" value="ECO:0007669"/>
    <property type="project" value="UniProtKB-SubCell"/>
</dbReference>
<name>A0A0S4IUW9_BODSA</name>
<comment type="similarity">
    <text evidence="6">Belongs to the TRAFAC class myosin-kinesin ATPase superfamily. Kinesin family.</text>
</comment>
<comment type="subcellular location">
    <subcellularLocation>
        <location evidence="1">Cytoplasm</location>
    </subcellularLocation>
</comment>
<dbReference type="Proteomes" id="UP000051952">
    <property type="component" value="Unassembled WGS sequence"/>
</dbReference>
<dbReference type="AlphaFoldDB" id="A0A0S4IUW9"/>
<keyword evidence="3" id="KW-0547">Nucleotide-binding</keyword>
<proteinExistence type="inferred from homology"/>
<keyword evidence="5 7" id="KW-0175">Coiled coil</keyword>
<evidence type="ECO:0000256" key="6">
    <source>
        <dbReference type="PROSITE-ProRule" id="PRU00283"/>
    </source>
</evidence>
<feature type="non-terminal residue" evidence="9">
    <location>
        <position position="1"/>
    </location>
</feature>
<evidence type="ECO:0000256" key="4">
    <source>
        <dbReference type="ARBA" id="ARBA00022840"/>
    </source>
</evidence>
<dbReference type="GO" id="GO:0051231">
    <property type="term" value="P:spindle elongation"/>
    <property type="evidence" value="ECO:0007669"/>
    <property type="project" value="TreeGrafter"/>
</dbReference>
<evidence type="ECO:0000256" key="5">
    <source>
        <dbReference type="ARBA" id="ARBA00023054"/>
    </source>
</evidence>
<dbReference type="EMBL" id="CYKH01000493">
    <property type="protein sequence ID" value="CUG01353.1"/>
    <property type="molecule type" value="Genomic_DNA"/>
</dbReference>
<dbReference type="InterPro" id="IPR027417">
    <property type="entry name" value="P-loop_NTPase"/>
</dbReference>
<keyword evidence="4" id="KW-0067">ATP-binding</keyword>
<feature type="coiled-coil region" evidence="7">
    <location>
        <begin position="74"/>
        <end position="108"/>
    </location>
</feature>
<dbReference type="PANTHER" id="PTHR47969:SF15">
    <property type="entry name" value="CHROMOSOME-ASSOCIATED KINESIN KIF4A-RELATED"/>
    <property type="match status" value="1"/>
</dbReference>
<dbReference type="PROSITE" id="PS50067">
    <property type="entry name" value="KINESIN_MOTOR_2"/>
    <property type="match status" value="1"/>
</dbReference>
<dbReference type="VEuPathDB" id="TriTrypDB:BSAL_04410"/>
<evidence type="ECO:0000256" key="1">
    <source>
        <dbReference type="ARBA" id="ARBA00004496"/>
    </source>
</evidence>
<dbReference type="GO" id="GO:0007018">
    <property type="term" value="P:microtubule-based movement"/>
    <property type="evidence" value="ECO:0007669"/>
    <property type="project" value="InterPro"/>
</dbReference>
<protein>
    <submittedName>
        <fullName evidence="9">Kinesin, putative</fullName>
    </submittedName>
</protein>
<evidence type="ECO:0000256" key="2">
    <source>
        <dbReference type="ARBA" id="ARBA00022490"/>
    </source>
</evidence>
<evidence type="ECO:0000313" key="9">
    <source>
        <dbReference type="EMBL" id="CUG01353.1"/>
    </source>
</evidence>
<dbReference type="Gene3D" id="3.40.850.10">
    <property type="entry name" value="Kinesin motor domain"/>
    <property type="match status" value="1"/>
</dbReference>
<dbReference type="OrthoDB" id="3176171at2759"/>
<evidence type="ECO:0000256" key="3">
    <source>
        <dbReference type="ARBA" id="ARBA00022741"/>
    </source>
</evidence>
<dbReference type="PANTHER" id="PTHR47969">
    <property type="entry name" value="CHROMOSOME-ASSOCIATED KINESIN KIF4A-RELATED"/>
    <property type="match status" value="1"/>
</dbReference>
<organism evidence="9 10">
    <name type="scientific">Bodo saltans</name>
    <name type="common">Flagellated protozoan</name>
    <dbReference type="NCBI Taxonomy" id="75058"/>
    <lineage>
        <taxon>Eukaryota</taxon>
        <taxon>Discoba</taxon>
        <taxon>Euglenozoa</taxon>
        <taxon>Kinetoplastea</taxon>
        <taxon>Metakinetoplastina</taxon>
        <taxon>Eubodonida</taxon>
        <taxon>Bodonidae</taxon>
        <taxon>Bodo</taxon>
    </lineage>
</organism>
<sequence>NSKTTMIACVSPHFDNQEETLLTLRYANRTKGIVNHVKSNEDNAAKQEKLLRDQLLTLQAKLSEGPHVLNELQLADLRDQLQIGNKALEDLQAQQQAKEREAARLTEVLKGQRESRFASSYYSCFKRVLLERVRDKSQGKLKHLEDQLSRASTDKDNLLQIASTRERSIKDTEYTIKDLKKREELWQLRWARNEAQARTLVRDIAKTKKKADENLMSRFGLVWIRDRNIKSLRASVAQQMEAARKDHEQYLQSIVREAKKQFDFLCSAYADKEAAQQERLAAVERRKENAHQQFEKSRHLVFALRSSSDRASAEHQRRERERQTSWIKRHDDMKSLYDEKISQLKEREAQSHSMWRAKVEQTQREAILTHNARIEDLNSQLRCIDHEGNRRFNDVLFELDTELEAMRGRSSSEAQHAASELLSQFQRDEHQLLVAIDGAKASLHQQQRKLEGIYRYARNITATATHATHALHEVSGEGFPLDAAMLRADAAAFVAKFNHLEAPLDTQHARNVLHKASAVA</sequence>
<comment type="caution">
    <text evidence="6">Lacks conserved residue(s) required for the propagation of feature annotation.</text>
</comment>